<feature type="signal peptide" evidence="1">
    <location>
        <begin position="1"/>
        <end position="18"/>
    </location>
</feature>
<keyword evidence="3" id="KW-1185">Reference proteome</keyword>
<dbReference type="RefSeq" id="WP_290317616.1">
    <property type="nucleotide sequence ID" value="NZ_JAUFPN010000153.1"/>
</dbReference>
<keyword evidence="1" id="KW-0732">Signal</keyword>
<organism evidence="2 3">
    <name type="scientific">Paeniroseomonas aquatica</name>
    <dbReference type="NCBI Taxonomy" id="373043"/>
    <lineage>
        <taxon>Bacteria</taxon>
        <taxon>Pseudomonadati</taxon>
        <taxon>Pseudomonadota</taxon>
        <taxon>Alphaproteobacteria</taxon>
        <taxon>Acetobacterales</taxon>
        <taxon>Acetobacteraceae</taxon>
        <taxon>Paeniroseomonas</taxon>
    </lineage>
</organism>
<protein>
    <submittedName>
        <fullName evidence="2">DUF2155 domain-containing protein</fullName>
    </submittedName>
</protein>
<proteinExistence type="predicted"/>
<reference evidence="3" key="1">
    <citation type="journal article" date="2019" name="Int. J. Syst. Evol. Microbiol.">
        <title>The Global Catalogue of Microorganisms (GCM) 10K type strain sequencing project: providing services to taxonomists for standard genome sequencing and annotation.</title>
        <authorList>
            <consortium name="The Broad Institute Genomics Platform"/>
            <consortium name="The Broad Institute Genome Sequencing Center for Infectious Disease"/>
            <person name="Wu L."/>
            <person name="Ma J."/>
        </authorList>
    </citation>
    <scope>NUCLEOTIDE SEQUENCE [LARGE SCALE GENOMIC DNA]</scope>
    <source>
        <strain evidence="3">CECT 7131</strain>
    </source>
</reference>
<evidence type="ECO:0000313" key="2">
    <source>
        <dbReference type="EMBL" id="MDN3565752.1"/>
    </source>
</evidence>
<dbReference type="Proteomes" id="UP001529369">
    <property type="component" value="Unassembled WGS sequence"/>
</dbReference>
<gene>
    <name evidence="2" type="ORF">QWZ14_15390</name>
</gene>
<evidence type="ECO:0000256" key="1">
    <source>
        <dbReference type="SAM" id="SignalP"/>
    </source>
</evidence>
<comment type="caution">
    <text evidence="2">The sequence shown here is derived from an EMBL/GenBank/DDBJ whole genome shotgun (WGS) entry which is preliminary data.</text>
</comment>
<name>A0ABT8A7N2_9PROT</name>
<dbReference type="EMBL" id="JAUFPN010000153">
    <property type="protein sequence ID" value="MDN3565752.1"/>
    <property type="molecule type" value="Genomic_DNA"/>
</dbReference>
<sequence length="119" mass="12880">MRRALALALLPCAALAQSADWVPKSVAELQLLDKVTARISTLRAPVGQGTQVGTLTIRVTACNARPPDEVPDASAFLEVSDSRRASGFQEVFRGWMFANAPGVSMLEHPVYDLRVIDCK</sequence>
<accession>A0ABT8A7N2</accession>
<evidence type="ECO:0000313" key="3">
    <source>
        <dbReference type="Proteomes" id="UP001529369"/>
    </source>
</evidence>
<dbReference type="Pfam" id="PF09923">
    <property type="entry name" value="DUF2155"/>
    <property type="match status" value="1"/>
</dbReference>
<dbReference type="InterPro" id="IPR019225">
    <property type="entry name" value="DUF2155"/>
</dbReference>
<feature type="chain" id="PRO_5046823546" evidence="1">
    <location>
        <begin position="19"/>
        <end position="119"/>
    </location>
</feature>